<dbReference type="Proteomes" id="UP000325313">
    <property type="component" value="Unassembled WGS sequence"/>
</dbReference>
<dbReference type="EMBL" id="VDEP01000136">
    <property type="protein sequence ID" value="KAA1129635.1"/>
    <property type="molecule type" value="Genomic_DNA"/>
</dbReference>
<feature type="region of interest" description="Disordered" evidence="1">
    <location>
        <begin position="66"/>
        <end position="106"/>
    </location>
</feature>
<organism evidence="2 3">
    <name type="scientific">Puccinia graminis f. sp. tritici</name>
    <dbReference type="NCBI Taxonomy" id="56615"/>
    <lineage>
        <taxon>Eukaryota</taxon>
        <taxon>Fungi</taxon>
        <taxon>Dikarya</taxon>
        <taxon>Basidiomycota</taxon>
        <taxon>Pucciniomycotina</taxon>
        <taxon>Pucciniomycetes</taxon>
        <taxon>Pucciniales</taxon>
        <taxon>Pucciniaceae</taxon>
        <taxon>Puccinia</taxon>
    </lineage>
</organism>
<proteinExistence type="predicted"/>
<dbReference type="AlphaFoldDB" id="A0A5B0RWW4"/>
<reference evidence="2 3" key="1">
    <citation type="submission" date="2019-05" db="EMBL/GenBank/DDBJ databases">
        <title>Emergence of the Ug99 lineage of the wheat stem rust pathogen through somatic hybridization.</title>
        <authorList>
            <person name="Li F."/>
            <person name="Upadhyaya N.M."/>
            <person name="Sperschneider J."/>
            <person name="Matny O."/>
            <person name="Nguyen-Phuc H."/>
            <person name="Mago R."/>
            <person name="Raley C."/>
            <person name="Miller M.E."/>
            <person name="Silverstein K.A.T."/>
            <person name="Henningsen E."/>
            <person name="Hirsch C.D."/>
            <person name="Visser B."/>
            <person name="Pretorius Z.A."/>
            <person name="Steffenson B.J."/>
            <person name="Schwessinger B."/>
            <person name="Dodds P.N."/>
            <person name="Figueroa M."/>
        </authorList>
    </citation>
    <scope>NUCLEOTIDE SEQUENCE [LARGE SCALE GENOMIC DNA]</scope>
    <source>
        <strain evidence="2 3">Ug99</strain>
    </source>
</reference>
<feature type="compositionally biased region" description="Acidic residues" evidence="1">
    <location>
        <begin position="74"/>
        <end position="106"/>
    </location>
</feature>
<evidence type="ECO:0000256" key="1">
    <source>
        <dbReference type="SAM" id="MobiDB-lite"/>
    </source>
</evidence>
<accession>A0A5B0RWW4</accession>
<evidence type="ECO:0000313" key="3">
    <source>
        <dbReference type="Proteomes" id="UP000325313"/>
    </source>
</evidence>
<protein>
    <submittedName>
        <fullName evidence="2">Uncharacterized protein</fullName>
    </submittedName>
</protein>
<sequence length="106" mass="11977">MLSYLALSRASAVELGGPTQPGTRPNNKRCKCIAIGGLTPKMKADPPVSLDIRSLFIPCLDQQHQLQLHTRGDEEQEEEDFEDDEEDKDEVEDTDEDKNDDEDNFK</sequence>
<gene>
    <name evidence="2" type="ORF">PGTUg99_032858</name>
</gene>
<comment type="caution">
    <text evidence="2">The sequence shown here is derived from an EMBL/GenBank/DDBJ whole genome shotgun (WGS) entry which is preliminary data.</text>
</comment>
<evidence type="ECO:0000313" key="2">
    <source>
        <dbReference type="EMBL" id="KAA1129635.1"/>
    </source>
</evidence>
<name>A0A5B0RWW4_PUCGR</name>